<evidence type="ECO:0000256" key="1">
    <source>
        <dbReference type="SAM" id="Phobius"/>
    </source>
</evidence>
<reference evidence="2" key="1">
    <citation type="journal article" date="2017" name="Nature">
        <title>The sunflower genome provides insights into oil metabolism, flowering and Asterid evolution.</title>
        <authorList>
            <person name="Badouin H."/>
            <person name="Gouzy J."/>
            <person name="Grassa C.J."/>
            <person name="Murat F."/>
            <person name="Staton S.E."/>
            <person name="Cottret L."/>
            <person name="Lelandais-Briere C."/>
            <person name="Owens G.L."/>
            <person name="Carrere S."/>
            <person name="Mayjonade B."/>
            <person name="Legrand L."/>
            <person name="Gill N."/>
            <person name="Kane N.C."/>
            <person name="Bowers J.E."/>
            <person name="Hubner S."/>
            <person name="Bellec A."/>
            <person name="Berard A."/>
            <person name="Berges H."/>
            <person name="Blanchet N."/>
            <person name="Boniface M.C."/>
            <person name="Brunel D."/>
            <person name="Catrice O."/>
            <person name="Chaidir N."/>
            <person name="Claudel C."/>
            <person name="Donnadieu C."/>
            <person name="Faraut T."/>
            <person name="Fievet G."/>
            <person name="Helmstetter N."/>
            <person name="King M."/>
            <person name="Knapp S.J."/>
            <person name="Lai Z."/>
            <person name="Le Paslier M.C."/>
            <person name="Lippi Y."/>
            <person name="Lorenzon L."/>
            <person name="Mandel J.R."/>
            <person name="Marage G."/>
            <person name="Marchand G."/>
            <person name="Marquand E."/>
            <person name="Bret-Mestries E."/>
            <person name="Morien E."/>
            <person name="Nambeesan S."/>
            <person name="Nguyen T."/>
            <person name="Pegot-Espagnet P."/>
            <person name="Pouilly N."/>
            <person name="Raftis F."/>
            <person name="Sallet E."/>
            <person name="Schiex T."/>
            <person name="Thomas J."/>
            <person name="Vandecasteele C."/>
            <person name="Vares D."/>
            <person name="Vear F."/>
            <person name="Vautrin S."/>
            <person name="Crespi M."/>
            <person name="Mangin B."/>
            <person name="Burke J.M."/>
            <person name="Salse J."/>
            <person name="Munos S."/>
            <person name="Vincourt P."/>
            <person name="Rieseberg L.H."/>
            <person name="Langlade N.B."/>
        </authorList>
    </citation>
    <scope>NUCLEOTIDE SEQUENCE</scope>
    <source>
        <tissue evidence="2">Leaves</tissue>
    </source>
</reference>
<evidence type="ECO:0000313" key="3">
    <source>
        <dbReference type="Proteomes" id="UP000215914"/>
    </source>
</evidence>
<keyword evidence="1" id="KW-1133">Transmembrane helix</keyword>
<dbReference type="AlphaFoldDB" id="A0A9K3P1G4"/>
<sequence length="64" mass="7537">MRFFITLIYRGMRLTIVVAIDIVPELRASTADQRINLLLWCRRYIILLSTLLFDLLLIQVSLKT</sequence>
<name>A0A9K3P1G4_HELAN</name>
<dbReference type="Proteomes" id="UP000215914">
    <property type="component" value="Unassembled WGS sequence"/>
</dbReference>
<keyword evidence="3" id="KW-1185">Reference proteome</keyword>
<feature type="transmembrane region" description="Helical" evidence="1">
    <location>
        <begin position="44"/>
        <end position="62"/>
    </location>
</feature>
<keyword evidence="1" id="KW-0812">Transmembrane</keyword>
<keyword evidence="1" id="KW-0472">Membrane</keyword>
<accession>A0A9K3P1G4</accession>
<organism evidence="2 3">
    <name type="scientific">Helianthus annuus</name>
    <name type="common">Common sunflower</name>
    <dbReference type="NCBI Taxonomy" id="4232"/>
    <lineage>
        <taxon>Eukaryota</taxon>
        <taxon>Viridiplantae</taxon>
        <taxon>Streptophyta</taxon>
        <taxon>Embryophyta</taxon>
        <taxon>Tracheophyta</taxon>
        <taxon>Spermatophyta</taxon>
        <taxon>Magnoliopsida</taxon>
        <taxon>eudicotyledons</taxon>
        <taxon>Gunneridae</taxon>
        <taxon>Pentapetalae</taxon>
        <taxon>asterids</taxon>
        <taxon>campanulids</taxon>
        <taxon>Asterales</taxon>
        <taxon>Asteraceae</taxon>
        <taxon>Asteroideae</taxon>
        <taxon>Heliantheae alliance</taxon>
        <taxon>Heliantheae</taxon>
        <taxon>Helianthus</taxon>
    </lineage>
</organism>
<dbReference type="Gramene" id="mRNA:HanXRQr2_Chr01g0002531">
    <property type="protein sequence ID" value="CDS:HanXRQr2_Chr01g0002531.1"/>
    <property type="gene ID" value="HanXRQr2_Chr01g0002531"/>
</dbReference>
<gene>
    <name evidence="2" type="ORF">HanXRQr2_Chr01g0002531</name>
</gene>
<protein>
    <submittedName>
        <fullName evidence="2">Uncharacterized protein</fullName>
    </submittedName>
</protein>
<evidence type="ECO:0000313" key="2">
    <source>
        <dbReference type="EMBL" id="KAF5820461.1"/>
    </source>
</evidence>
<comment type="caution">
    <text evidence="2">The sequence shown here is derived from an EMBL/GenBank/DDBJ whole genome shotgun (WGS) entry which is preliminary data.</text>
</comment>
<dbReference type="EMBL" id="MNCJ02000316">
    <property type="protein sequence ID" value="KAF5820461.1"/>
    <property type="molecule type" value="Genomic_DNA"/>
</dbReference>
<proteinExistence type="predicted"/>
<reference evidence="2" key="2">
    <citation type="submission" date="2020-06" db="EMBL/GenBank/DDBJ databases">
        <title>Helianthus annuus Genome sequencing and assembly Release 2.</title>
        <authorList>
            <person name="Gouzy J."/>
            <person name="Langlade N."/>
            <person name="Munos S."/>
        </authorList>
    </citation>
    <scope>NUCLEOTIDE SEQUENCE</scope>
    <source>
        <tissue evidence="2">Leaves</tissue>
    </source>
</reference>